<dbReference type="Proteomes" id="UP000028545">
    <property type="component" value="Unassembled WGS sequence"/>
</dbReference>
<evidence type="ECO:0000256" key="4">
    <source>
        <dbReference type="ARBA" id="ARBA00022692"/>
    </source>
</evidence>
<dbReference type="SUPFAM" id="SSF52540">
    <property type="entry name" value="P-loop containing nucleoside triphosphate hydrolases"/>
    <property type="match status" value="2"/>
</dbReference>
<evidence type="ECO:0000256" key="2">
    <source>
        <dbReference type="ARBA" id="ARBA00022448"/>
    </source>
</evidence>
<dbReference type="HOGENOM" id="CLU_000604_27_5_1"/>
<feature type="transmembrane region" description="Helical" evidence="10">
    <location>
        <begin position="817"/>
        <end position="835"/>
    </location>
</feature>
<dbReference type="PANTHER" id="PTHR24223:SF399">
    <property type="entry name" value="ABC TRANSPORTER ATNG"/>
    <property type="match status" value="1"/>
</dbReference>
<dbReference type="GO" id="GO:0140359">
    <property type="term" value="F:ABC-type transporter activity"/>
    <property type="evidence" value="ECO:0007669"/>
    <property type="project" value="InterPro"/>
</dbReference>
<feature type="region of interest" description="Disordered" evidence="9">
    <location>
        <begin position="654"/>
        <end position="683"/>
    </location>
</feature>
<keyword evidence="14" id="KW-1185">Reference proteome</keyword>
<dbReference type="RefSeq" id="XP_016638964.1">
    <property type="nucleotide sequence ID" value="XM_016791120.1"/>
</dbReference>
<dbReference type="VEuPathDB" id="FungiDB:SAPIO_CDS9818"/>
<dbReference type="InterPro" id="IPR011527">
    <property type="entry name" value="ABC1_TM_dom"/>
</dbReference>
<keyword evidence="2" id="KW-0813">Transport</keyword>
<dbReference type="PROSITE" id="PS50893">
    <property type="entry name" value="ABC_TRANSPORTER_2"/>
    <property type="match status" value="1"/>
</dbReference>
<dbReference type="GO" id="GO:0005886">
    <property type="term" value="C:plasma membrane"/>
    <property type="evidence" value="ECO:0007669"/>
    <property type="project" value="UniProtKB-SubCell"/>
</dbReference>
<dbReference type="OMA" id="LISGWAT"/>
<dbReference type="PANTHER" id="PTHR24223">
    <property type="entry name" value="ATP-BINDING CASSETTE SUB-FAMILY C"/>
    <property type="match status" value="1"/>
</dbReference>
<evidence type="ECO:0000256" key="5">
    <source>
        <dbReference type="ARBA" id="ARBA00022741"/>
    </source>
</evidence>
<feature type="domain" description="ABC transporter" evidence="11">
    <location>
        <begin position="999"/>
        <end position="1238"/>
    </location>
</feature>
<comment type="caution">
    <text evidence="13">The sequence shown here is derived from an EMBL/GenBank/DDBJ whole genome shotgun (WGS) entry which is preliminary data.</text>
</comment>
<evidence type="ECO:0000256" key="10">
    <source>
        <dbReference type="SAM" id="Phobius"/>
    </source>
</evidence>
<dbReference type="InterPro" id="IPR044726">
    <property type="entry name" value="ABCC_6TM_D2"/>
</dbReference>
<dbReference type="SUPFAM" id="SSF90123">
    <property type="entry name" value="ABC transporter transmembrane region"/>
    <property type="match status" value="2"/>
</dbReference>
<evidence type="ECO:0000256" key="9">
    <source>
        <dbReference type="SAM" id="MobiDB-lite"/>
    </source>
</evidence>
<evidence type="ECO:0000256" key="1">
    <source>
        <dbReference type="ARBA" id="ARBA00004651"/>
    </source>
</evidence>
<evidence type="ECO:0000256" key="8">
    <source>
        <dbReference type="ARBA" id="ARBA00023136"/>
    </source>
</evidence>
<dbReference type="OrthoDB" id="6500128at2759"/>
<feature type="transmembrane region" description="Helical" evidence="10">
    <location>
        <begin position="29"/>
        <end position="49"/>
    </location>
</feature>
<keyword evidence="3" id="KW-1003">Cell membrane</keyword>
<dbReference type="PROSITE" id="PS00211">
    <property type="entry name" value="ABC_TRANSPORTER_1"/>
    <property type="match status" value="1"/>
</dbReference>
<dbReference type="Gene3D" id="3.40.50.300">
    <property type="entry name" value="P-loop containing nucleotide triphosphate hydrolases"/>
    <property type="match status" value="2"/>
</dbReference>
<feature type="transmembrane region" description="Helical" evidence="10">
    <location>
        <begin position="741"/>
        <end position="772"/>
    </location>
</feature>
<dbReference type="GO" id="GO:0016887">
    <property type="term" value="F:ATP hydrolysis activity"/>
    <property type="evidence" value="ECO:0007669"/>
    <property type="project" value="InterPro"/>
</dbReference>
<feature type="domain" description="ABC transmembrane type-1" evidence="12">
    <location>
        <begin position="258"/>
        <end position="384"/>
    </location>
</feature>
<dbReference type="InterPro" id="IPR056227">
    <property type="entry name" value="TMD0_ABC"/>
</dbReference>
<feature type="compositionally biased region" description="Low complexity" evidence="9">
    <location>
        <begin position="450"/>
        <end position="462"/>
    </location>
</feature>
<feature type="transmembrane region" description="Helical" evidence="10">
    <location>
        <begin position="695"/>
        <end position="721"/>
    </location>
</feature>
<dbReference type="InterPro" id="IPR050173">
    <property type="entry name" value="ABC_transporter_C-like"/>
</dbReference>
<accession>A0A084FVQ3</accession>
<feature type="transmembrane region" description="Helical" evidence="10">
    <location>
        <begin position="289"/>
        <end position="314"/>
    </location>
</feature>
<dbReference type="EMBL" id="JOWA01000154">
    <property type="protein sequence ID" value="KEZ39165.1"/>
    <property type="molecule type" value="Genomic_DNA"/>
</dbReference>
<sequence length="1241" mass="136073">MALANPVVCGDNTFGPSVKSVDCRGGFDFTILFEECILAILPAAIFVLLSPFRALRLVRRRIRVKRNGLYVAKLITIGIYTGLQLALLVLATTATVRNQVLVASSALSLTSGLVLAALSHLEHAKTIRPSFLISFYLIITVILDAVRVRTQWLARQNQAIADSLTASLAIKHFSRESTAGLISRSSFWWLNSLLVRGSKTVLTTEDLPTIHEKLDSEGLARELQAAWDKWNQTRKHALAWACTYSLRYEVLAIAVPKFCVVALSLSQTYLIQAAVQYVQDSDASISKGYGLIGAFGLVYFGVAIMTAWFSHLTFRLMSMMRGQLISIIYSKLLTLEVTNVSGSSAMTLMGTDVPRIAETFYMLLVNVVPDVVQLGIAIYLLYTQIGAGTEGMSVSQAITSLAALNLLATPLASLLSSIPVGWAALGCFDRIQKFLAEQSREDYRKNSARSFAESSDSTPSSSAFELQSRSASHPESGIVVQSGTFGWSDSNPNIVKDVSTGIGSDAKLVILVGPVGCGKSTLLKALLGETPSQEGTISITFAEIAYCDQTPWIINGSIRDNIIVDAEFDQAWYRTVVQAFTEETVFRRVFSRDGLFQKIGTQVILATHSVKRLPQADLILALNAAGQIVQQGSFSELNVAGTYIHSLQVNLGKESDDRDKDEDSFETELKHKQKPAISKPDDLSRKTGDMTIYKYYARALGPLALIFFVSIIAVYEVFNALGNVWVNWWASSNERGEEPRLGYWMGMFGFISFMDAFLMAAAIAFLAPLSYFAKTETGILVNRQDLRLADMQLPGSIINCAFQLGTCLVVASLSITAVGYFAGVLPVVMIALYFIQKFYLLTSRQLRLLELETNAPLYSHFIESFSGLITIRSFGWTQAYTAKNRRLLDTSQKPYYLLLCIQRWLVLVLDLVVCGLAVVLVGMAVAFRHKIDPGFIGIALVNMMTLSHALTNLVQFWTLLETSLGAIARIKDFSENTPVENKPGEIEDMEASWPCRGSLEFEGVLASYGDESAPVLRDVSFALKAGQKLGIVGRTGSGKSCSTLAIMRMIDVLAGKITLDGVDIATIQGSVVRERITCLTQDPFLYPASIRENADPPGKSSDEEISEAMKKVGIWDVLRDKASDKATLASVLDTPMDTDFLSHGQRQLFCLGRALLKGGNVLILDEPTSSVDSQTDAQMQSIIRSEFSNHTIVMIAHRLSSLLDFDLVAVLDHGRLVELGNPSELLEDRNSGFSRLYHGST</sequence>
<dbReference type="AlphaFoldDB" id="A0A084FVQ3"/>
<dbReference type="Pfam" id="PF00664">
    <property type="entry name" value="ABC_membrane"/>
    <property type="match status" value="1"/>
</dbReference>
<dbReference type="SMART" id="SM00382">
    <property type="entry name" value="AAA"/>
    <property type="match status" value="2"/>
</dbReference>
<name>A0A084FVQ3_PSEDA</name>
<dbReference type="KEGG" id="sapo:SAPIO_CDS9818"/>
<dbReference type="Pfam" id="PF00005">
    <property type="entry name" value="ABC_tran"/>
    <property type="match status" value="2"/>
</dbReference>
<dbReference type="InterPro" id="IPR003439">
    <property type="entry name" value="ABC_transporter-like_ATP-bd"/>
</dbReference>
<evidence type="ECO:0000259" key="11">
    <source>
        <dbReference type="PROSITE" id="PS50893"/>
    </source>
</evidence>
<organism evidence="13 14">
    <name type="scientific">Pseudallescheria apiosperma</name>
    <name type="common">Scedosporium apiospermum</name>
    <dbReference type="NCBI Taxonomy" id="563466"/>
    <lineage>
        <taxon>Eukaryota</taxon>
        <taxon>Fungi</taxon>
        <taxon>Dikarya</taxon>
        <taxon>Ascomycota</taxon>
        <taxon>Pezizomycotina</taxon>
        <taxon>Sordariomycetes</taxon>
        <taxon>Hypocreomycetidae</taxon>
        <taxon>Microascales</taxon>
        <taxon>Microascaceae</taxon>
        <taxon>Scedosporium</taxon>
    </lineage>
</organism>
<dbReference type="InterPro" id="IPR003593">
    <property type="entry name" value="AAA+_ATPase"/>
</dbReference>
<feature type="compositionally biased region" description="Polar residues" evidence="9">
    <location>
        <begin position="463"/>
        <end position="475"/>
    </location>
</feature>
<evidence type="ECO:0000259" key="12">
    <source>
        <dbReference type="PROSITE" id="PS50929"/>
    </source>
</evidence>
<evidence type="ECO:0000313" key="14">
    <source>
        <dbReference type="Proteomes" id="UP000028545"/>
    </source>
</evidence>
<dbReference type="InterPro" id="IPR027417">
    <property type="entry name" value="P-loop_NTPase"/>
</dbReference>
<comment type="subcellular location">
    <subcellularLocation>
        <location evidence="1">Cell membrane</location>
        <topology evidence="1">Multi-pass membrane protein</topology>
    </subcellularLocation>
</comment>
<keyword evidence="7 10" id="KW-1133">Transmembrane helix</keyword>
<feature type="transmembrane region" description="Helical" evidence="10">
    <location>
        <begin position="793"/>
        <end position="811"/>
    </location>
</feature>
<evidence type="ECO:0000313" key="13">
    <source>
        <dbReference type="EMBL" id="KEZ39165.1"/>
    </source>
</evidence>
<protein>
    <submittedName>
        <fullName evidence="13">Uncharacterized protein</fullName>
    </submittedName>
</protein>
<dbReference type="Pfam" id="PF24357">
    <property type="entry name" value="TMD0_ABC"/>
    <property type="match status" value="1"/>
</dbReference>
<dbReference type="InterPro" id="IPR036640">
    <property type="entry name" value="ABC1_TM_sf"/>
</dbReference>
<dbReference type="CDD" id="cd03244">
    <property type="entry name" value="ABCC_MRP_domain2"/>
    <property type="match status" value="1"/>
</dbReference>
<evidence type="ECO:0000256" key="3">
    <source>
        <dbReference type="ARBA" id="ARBA00022475"/>
    </source>
</evidence>
<dbReference type="PROSITE" id="PS50929">
    <property type="entry name" value="ABC_TM1F"/>
    <property type="match status" value="2"/>
</dbReference>
<dbReference type="GO" id="GO:0005524">
    <property type="term" value="F:ATP binding"/>
    <property type="evidence" value="ECO:0007669"/>
    <property type="project" value="UniProtKB-KW"/>
</dbReference>
<keyword evidence="5" id="KW-0547">Nucleotide-binding</keyword>
<keyword evidence="8 10" id="KW-0472">Membrane</keyword>
<reference evidence="13 14" key="1">
    <citation type="journal article" date="2014" name="Genome Announc.">
        <title>Draft genome sequence of the pathogenic fungus Scedosporium apiospermum.</title>
        <authorList>
            <person name="Vandeputte P."/>
            <person name="Ghamrawi S."/>
            <person name="Rechenmann M."/>
            <person name="Iltis A."/>
            <person name="Giraud S."/>
            <person name="Fleury M."/>
            <person name="Thornton C."/>
            <person name="Delhaes L."/>
            <person name="Meyer W."/>
            <person name="Papon N."/>
            <person name="Bouchara J.P."/>
        </authorList>
    </citation>
    <scope>NUCLEOTIDE SEQUENCE [LARGE SCALE GENOMIC DNA]</scope>
    <source>
        <strain evidence="13 14">IHEM 14462</strain>
    </source>
</reference>
<keyword evidence="4 10" id="KW-0812">Transmembrane</keyword>
<dbReference type="InterPro" id="IPR017871">
    <property type="entry name" value="ABC_transporter-like_CS"/>
</dbReference>
<feature type="transmembrane region" description="Helical" evidence="10">
    <location>
        <begin position="402"/>
        <end position="425"/>
    </location>
</feature>
<feature type="transmembrane region" description="Helical" evidence="10">
    <location>
        <begin position="359"/>
        <end position="382"/>
    </location>
</feature>
<dbReference type="GeneID" id="27728890"/>
<feature type="domain" description="ABC transmembrane type-1" evidence="12">
    <location>
        <begin position="767"/>
        <end position="962"/>
    </location>
</feature>
<dbReference type="FunFam" id="1.20.1560.10:FF:000066">
    <property type="entry name" value="ABC multidrug transporter (Eurofung)"/>
    <property type="match status" value="1"/>
</dbReference>
<keyword evidence="6" id="KW-0067">ATP-binding</keyword>
<dbReference type="FunFam" id="3.40.50.300:FF:000838">
    <property type="entry name" value="ABC multidrug transporter (Eurofung)"/>
    <property type="match status" value="1"/>
</dbReference>
<gene>
    <name evidence="13" type="ORF">SAPIO_CDS9818</name>
</gene>
<feature type="transmembrane region" description="Helical" evidence="10">
    <location>
        <begin position="70"/>
        <end position="94"/>
    </location>
</feature>
<evidence type="ECO:0000256" key="7">
    <source>
        <dbReference type="ARBA" id="ARBA00022989"/>
    </source>
</evidence>
<feature type="region of interest" description="Disordered" evidence="9">
    <location>
        <begin position="447"/>
        <end position="475"/>
    </location>
</feature>
<dbReference type="Gene3D" id="1.20.1560.10">
    <property type="entry name" value="ABC transporter type 1, transmembrane domain"/>
    <property type="match status" value="2"/>
</dbReference>
<dbReference type="CDD" id="cd18580">
    <property type="entry name" value="ABC_6TM_ABCC_D2"/>
    <property type="match status" value="1"/>
</dbReference>
<feature type="transmembrane region" description="Helical" evidence="10">
    <location>
        <begin position="895"/>
        <end position="927"/>
    </location>
</feature>
<feature type="transmembrane region" description="Helical" evidence="10">
    <location>
        <begin position="130"/>
        <end position="148"/>
    </location>
</feature>
<proteinExistence type="predicted"/>
<evidence type="ECO:0000256" key="6">
    <source>
        <dbReference type="ARBA" id="ARBA00022840"/>
    </source>
</evidence>